<reference evidence="6 7" key="1">
    <citation type="submission" date="2019-02" db="EMBL/GenBank/DDBJ databases">
        <title>Thermus sp. a novel from hot spring.</title>
        <authorList>
            <person name="Zhao Z."/>
        </authorList>
    </citation>
    <scope>NUCLEOTIDE SEQUENCE [LARGE SCALE GENOMIC DNA]</scope>
    <source>
        <strain evidence="6 7">CFH 72773T</strain>
    </source>
</reference>
<keyword evidence="7" id="KW-1185">Reference proteome</keyword>
<dbReference type="PANTHER" id="PTHR34139:SF1">
    <property type="entry name" value="RNASE MJ1380-RELATED"/>
    <property type="match status" value="1"/>
</dbReference>
<keyword evidence="2" id="KW-1277">Toxin-antitoxin system</keyword>
<dbReference type="GO" id="GO:0004540">
    <property type="term" value="F:RNA nuclease activity"/>
    <property type="evidence" value="ECO:0007669"/>
    <property type="project" value="InterPro"/>
</dbReference>
<dbReference type="GO" id="GO:0110001">
    <property type="term" value="C:toxin-antitoxin complex"/>
    <property type="evidence" value="ECO:0007669"/>
    <property type="project" value="InterPro"/>
</dbReference>
<evidence type="ECO:0000256" key="4">
    <source>
        <dbReference type="ARBA" id="ARBA00022741"/>
    </source>
</evidence>
<dbReference type="InterPro" id="IPR051813">
    <property type="entry name" value="HepT_RNase_toxin"/>
</dbReference>
<dbReference type="Pfam" id="PF01934">
    <property type="entry name" value="HepT-like"/>
    <property type="match status" value="1"/>
</dbReference>
<gene>
    <name evidence="6" type="ORF">ETP66_00185</name>
</gene>
<sequence>MPRELRAYLWDILQAGREVLAFLGEKDFPSFAQDPLLRAAVERKLEVIGEALAQALKHFPDLRESFPEAPRVIAMRNRLIHAYAQVDPAVVYGVVRGHLPELLAKVEARLRGLGEVGE</sequence>
<proteinExistence type="predicted"/>
<evidence type="ECO:0000256" key="1">
    <source>
        <dbReference type="ARBA" id="ARBA00022553"/>
    </source>
</evidence>
<dbReference type="OrthoDB" id="9810538at2"/>
<dbReference type="AlphaFoldDB" id="A0A4Q9B6P0"/>
<keyword evidence="1" id="KW-0597">Phosphoprotein</keyword>
<evidence type="ECO:0000313" key="6">
    <source>
        <dbReference type="EMBL" id="TBH21697.1"/>
    </source>
</evidence>
<dbReference type="InterPro" id="IPR008201">
    <property type="entry name" value="HepT-like"/>
</dbReference>
<dbReference type="GO" id="GO:0016787">
    <property type="term" value="F:hydrolase activity"/>
    <property type="evidence" value="ECO:0007669"/>
    <property type="project" value="UniProtKB-KW"/>
</dbReference>
<dbReference type="PANTHER" id="PTHR34139">
    <property type="entry name" value="UPF0331 PROTEIN MJ0127"/>
    <property type="match status" value="1"/>
</dbReference>
<evidence type="ECO:0000256" key="5">
    <source>
        <dbReference type="ARBA" id="ARBA00022801"/>
    </source>
</evidence>
<keyword evidence="3" id="KW-0540">Nuclease</keyword>
<comment type="caution">
    <text evidence="6">The sequence shown here is derived from an EMBL/GenBank/DDBJ whole genome shotgun (WGS) entry which is preliminary data.</text>
</comment>
<dbReference type="Proteomes" id="UP000292858">
    <property type="component" value="Unassembled WGS sequence"/>
</dbReference>
<keyword evidence="4" id="KW-0547">Nucleotide-binding</keyword>
<name>A0A4Q9B6P0_9DEIN</name>
<protein>
    <submittedName>
        <fullName evidence="6">DUF86 domain-containing protein</fullName>
    </submittedName>
</protein>
<dbReference type="EMBL" id="SIJL01000001">
    <property type="protein sequence ID" value="TBH21697.1"/>
    <property type="molecule type" value="Genomic_DNA"/>
</dbReference>
<dbReference type="RefSeq" id="WP_130839475.1">
    <property type="nucleotide sequence ID" value="NZ_SIJL01000001.1"/>
</dbReference>
<evidence type="ECO:0000313" key="7">
    <source>
        <dbReference type="Proteomes" id="UP000292858"/>
    </source>
</evidence>
<keyword evidence="5" id="KW-0378">Hydrolase</keyword>
<evidence type="ECO:0000256" key="2">
    <source>
        <dbReference type="ARBA" id="ARBA00022649"/>
    </source>
</evidence>
<dbReference type="GO" id="GO:0000166">
    <property type="term" value="F:nucleotide binding"/>
    <property type="evidence" value="ECO:0007669"/>
    <property type="project" value="UniProtKB-KW"/>
</dbReference>
<evidence type="ECO:0000256" key="3">
    <source>
        <dbReference type="ARBA" id="ARBA00022722"/>
    </source>
</evidence>
<organism evidence="6 7">
    <name type="scientific">Thermus thermamylovorans</name>
    <dbReference type="NCBI Taxonomy" id="2509362"/>
    <lineage>
        <taxon>Bacteria</taxon>
        <taxon>Thermotogati</taxon>
        <taxon>Deinococcota</taxon>
        <taxon>Deinococci</taxon>
        <taxon>Thermales</taxon>
        <taxon>Thermaceae</taxon>
        <taxon>Thermus</taxon>
    </lineage>
</organism>
<accession>A0A4Q9B6P0</accession>